<organism evidence="3 4">
    <name type="scientific">Paenibacillus hodogayensis</name>
    <dbReference type="NCBI Taxonomy" id="279208"/>
    <lineage>
        <taxon>Bacteria</taxon>
        <taxon>Bacillati</taxon>
        <taxon>Bacillota</taxon>
        <taxon>Bacilli</taxon>
        <taxon>Bacillales</taxon>
        <taxon>Paenibacillaceae</taxon>
        <taxon>Paenibacillus</taxon>
    </lineage>
</organism>
<sequence length="542" mass="61602">MNKKALTVSIAALMAVTIASGCTKQEETASPPSDGKQPAGAGTTAGKYDKPLTINISRPITEASTLKDDLEAKMLKEKFNLVFKAEDYPRNDWPIKSTLLFATGEGPEYLPMVRDQWKSLEWMASGYLRPFEKDELATKLSNYRKIWTDEEWDAIYKINQYSDGKLYYLPGKRTLKVNQAWQYRKDLFDKYGLKFPTTPDEMYTALKTIKDKTGLIPVVTNGNASSPLWGVNLFFQVFGLPDLALNWTSYVDPATKEFVAYPFADDRYRDFLIFLNKMYKEGLLLRDFATATADQTKKLIAQGNNVIAFTTSDPTYNNNLQKAAVPDVNWAWTDNYEFPSKDPKKVIYKREPLYSNWGPAIKKGTSQEKVDRILDYLNWSLSDEGQLWYTFGKEGVTYEMKNGSPVYLPNMSNPSKAEGDKLPNYGISIGWIGSGFVTTHKALDETYSKTKLDMADVIMKKPNYYGHIEPALQFTEAERQKLVDLETNLNAVRDEYWLKLIMGSLDPSNDGDWKKFMDAANKAGLQEVVKLRTEAYKKANKG</sequence>
<evidence type="ECO:0000256" key="1">
    <source>
        <dbReference type="SAM" id="MobiDB-lite"/>
    </source>
</evidence>
<dbReference type="Proteomes" id="UP001589619">
    <property type="component" value="Unassembled WGS sequence"/>
</dbReference>
<dbReference type="Gene3D" id="3.40.190.10">
    <property type="entry name" value="Periplasmic binding protein-like II"/>
    <property type="match status" value="2"/>
</dbReference>
<gene>
    <name evidence="3" type="ORF">ACFFNY_04255</name>
</gene>
<evidence type="ECO:0000313" key="4">
    <source>
        <dbReference type="Proteomes" id="UP001589619"/>
    </source>
</evidence>
<evidence type="ECO:0000313" key="3">
    <source>
        <dbReference type="EMBL" id="MFB9750779.1"/>
    </source>
</evidence>
<feature type="signal peptide" evidence="2">
    <location>
        <begin position="1"/>
        <end position="21"/>
    </location>
</feature>
<comment type="caution">
    <text evidence="3">The sequence shown here is derived from an EMBL/GenBank/DDBJ whole genome shotgun (WGS) entry which is preliminary data.</text>
</comment>
<accession>A0ABV5VR79</accession>
<protein>
    <recommendedName>
        <fullName evidence="5">Extracellular solute-binding protein</fullName>
    </recommendedName>
</protein>
<name>A0ABV5VR79_9BACL</name>
<dbReference type="InterPro" id="IPR050490">
    <property type="entry name" value="Bact_solute-bd_prot1"/>
</dbReference>
<dbReference type="SUPFAM" id="SSF53850">
    <property type="entry name" value="Periplasmic binding protein-like II"/>
    <property type="match status" value="1"/>
</dbReference>
<reference evidence="3 4" key="1">
    <citation type="submission" date="2024-09" db="EMBL/GenBank/DDBJ databases">
        <authorList>
            <person name="Sun Q."/>
            <person name="Mori K."/>
        </authorList>
    </citation>
    <scope>NUCLEOTIDE SEQUENCE [LARGE SCALE GENOMIC DNA]</scope>
    <source>
        <strain evidence="3 4">JCM 12520</strain>
    </source>
</reference>
<dbReference type="EMBL" id="JBHMAG010000004">
    <property type="protein sequence ID" value="MFB9750779.1"/>
    <property type="molecule type" value="Genomic_DNA"/>
</dbReference>
<dbReference type="PANTHER" id="PTHR43649">
    <property type="entry name" value="ARABINOSE-BINDING PROTEIN-RELATED"/>
    <property type="match status" value="1"/>
</dbReference>
<feature type="chain" id="PRO_5046279273" description="Extracellular solute-binding protein" evidence="2">
    <location>
        <begin position="22"/>
        <end position="542"/>
    </location>
</feature>
<proteinExistence type="predicted"/>
<dbReference type="PANTHER" id="PTHR43649:SF12">
    <property type="entry name" value="DIACETYLCHITOBIOSE BINDING PROTEIN DASA"/>
    <property type="match status" value="1"/>
</dbReference>
<keyword evidence="2" id="KW-0732">Signal</keyword>
<feature type="region of interest" description="Disordered" evidence="1">
    <location>
        <begin position="24"/>
        <end position="46"/>
    </location>
</feature>
<evidence type="ECO:0000256" key="2">
    <source>
        <dbReference type="SAM" id="SignalP"/>
    </source>
</evidence>
<dbReference type="RefSeq" id="WP_344905003.1">
    <property type="nucleotide sequence ID" value="NZ_BAAAYO010000002.1"/>
</dbReference>
<keyword evidence="4" id="KW-1185">Reference proteome</keyword>
<evidence type="ECO:0008006" key="5">
    <source>
        <dbReference type="Google" id="ProtNLM"/>
    </source>
</evidence>